<dbReference type="EnsemblPlants" id="KRG93693">
    <property type="protein sequence ID" value="KRG93693"/>
    <property type="gene ID" value="GLYMA_19G034100"/>
</dbReference>
<dbReference type="EnsemblPlants" id="KRG93694">
    <property type="protein sequence ID" value="KRG93694"/>
    <property type="gene ID" value="GLYMA_19G034100"/>
</dbReference>
<dbReference type="AlphaFoldDB" id="A0A0R0EUE7"/>
<reference evidence="2" key="2">
    <citation type="submission" date="2018-02" db="UniProtKB">
        <authorList>
            <consortium name="EnsemblPlants"/>
        </authorList>
    </citation>
    <scope>IDENTIFICATION</scope>
    <source>
        <strain evidence="2">Williams 82</strain>
    </source>
</reference>
<dbReference type="EMBL" id="CM000852">
    <property type="protein sequence ID" value="KRG93693.1"/>
    <property type="molecule type" value="Genomic_DNA"/>
</dbReference>
<proteinExistence type="predicted"/>
<dbReference type="Gramene" id="KRG93693">
    <property type="protein sequence ID" value="KRG93693"/>
    <property type="gene ID" value="GLYMA_19G034100"/>
</dbReference>
<keyword evidence="3" id="KW-1185">Reference proteome</keyword>
<dbReference type="EMBL" id="CM000852">
    <property type="protein sequence ID" value="KRG93694.1"/>
    <property type="molecule type" value="Genomic_DNA"/>
</dbReference>
<accession>A0A0R0EUE7</accession>
<sequence length="45" mass="4875">MTPGLALSLASTLSVTPLPISPLHRYMSTVPPCNFSRETPISFSR</sequence>
<gene>
    <name evidence="1" type="ORF">GLYMA_19G034100</name>
</gene>
<reference evidence="1 2" key="1">
    <citation type="journal article" date="2010" name="Nature">
        <title>Genome sequence of the palaeopolyploid soybean.</title>
        <authorList>
            <person name="Schmutz J."/>
            <person name="Cannon S.B."/>
            <person name="Schlueter J."/>
            <person name="Ma J."/>
            <person name="Mitros T."/>
            <person name="Nelson W."/>
            <person name="Hyten D.L."/>
            <person name="Song Q."/>
            <person name="Thelen J.J."/>
            <person name="Cheng J."/>
            <person name="Xu D."/>
            <person name="Hellsten U."/>
            <person name="May G.D."/>
            <person name="Yu Y."/>
            <person name="Sakurai T."/>
            <person name="Umezawa T."/>
            <person name="Bhattacharyya M.K."/>
            <person name="Sandhu D."/>
            <person name="Valliyodan B."/>
            <person name="Lindquist E."/>
            <person name="Peto M."/>
            <person name="Grant D."/>
            <person name="Shu S."/>
            <person name="Goodstein D."/>
            <person name="Barry K."/>
            <person name="Futrell-Griggs M."/>
            <person name="Abernathy B."/>
            <person name="Du J."/>
            <person name="Tian Z."/>
            <person name="Zhu L."/>
            <person name="Gill N."/>
            <person name="Joshi T."/>
            <person name="Libault M."/>
            <person name="Sethuraman A."/>
            <person name="Zhang X.-C."/>
            <person name="Shinozaki K."/>
            <person name="Nguyen H.T."/>
            <person name="Wing R.A."/>
            <person name="Cregan P."/>
            <person name="Specht J."/>
            <person name="Grimwood J."/>
            <person name="Rokhsar D."/>
            <person name="Stacey G."/>
            <person name="Shoemaker R.C."/>
            <person name="Jackson S.A."/>
        </authorList>
    </citation>
    <scope>NUCLEOTIDE SEQUENCE [LARGE SCALE GENOMIC DNA]</scope>
    <source>
        <strain evidence="2">cv. Williams 82</strain>
        <tissue evidence="1">Callus</tissue>
    </source>
</reference>
<dbReference type="Proteomes" id="UP000008827">
    <property type="component" value="Chromosome 19"/>
</dbReference>
<dbReference type="Gramene" id="KRG93694">
    <property type="protein sequence ID" value="KRG93694"/>
    <property type="gene ID" value="GLYMA_19G034100"/>
</dbReference>
<name>A0A0R0EUE7_SOYBN</name>
<evidence type="ECO:0000313" key="1">
    <source>
        <dbReference type="EMBL" id="KRG93694.1"/>
    </source>
</evidence>
<evidence type="ECO:0000313" key="2">
    <source>
        <dbReference type="EnsemblPlants" id="KRG93693"/>
    </source>
</evidence>
<dbReference type="InParanoid" id="A0A0R0EUE7"/>
<evidence type="ECO:0000313" key="3">
    <source>
        <dbReference type="Proteomes" id="UP000008827"/>
    </source>
</evidence>
<protein>
    <submittedName>
        <fullName evidence="1 2">Uncharacterized protein</fullName>
    </submittedName>
</protein>
<reference evidence="1" key="3">
    <citation type="submission" date="2018-07" db="EMBL/GenBank/DDBJ databases">
        <title>WGS assembly of Glycine max.</title>
        <authorList>
            <person name="Schmutz J."/>
            <person name="Cannon S."/>
            <person name="Schlueter J."/>
            <person name="Ma J."/>
            <person name="Mitros T."/>
            <person name="Nelson W."/>
            <person name="Hyten D."/>
            <person name="Song Q."/>
            <person name="Thelen J."/>
            <person name="Cheng J."/>
            <person name="Xu D."/>
            <person name="Hellsten U."/>
            <person name="May G."/>
            <person name="Yu Y."/>
            <person name="Sakurai T."/>
            <person name="Umezawa T."/>
            <person name="Bhattacharyya M."/>
            <person name="Sandhu D."/>
            <person name="Valliyodan B."/>
            <person name="Lindquist E."/>
            <person name="Peto M."/>
            <person name="Grant D."/>
            <person name="Shu S."/>
            <person name="Goodstein D."/>
            <person name="Barry K."/>
            <person name="Futrell-Griggs M."/>
            <person name="Abernathy B."/>
            <person name="Du J."/>
            <person name="Tian Z."/>
            <person name="Zhu L."/>
            <person name="Gill N."/>
            <person name="Joshi T."/>
            <person name="Libault M."/>
            <person name="Sethuraman A."/>
            <person name="Zhang X."/>
            <person name="Shinozaki K."/>
            <person name="Nguyen H."/>
            <person name="Wing R."/>
            <person name="Cregan P."/>
            <person name="Specht J."/>
            <person name="Grimwood J."/>
            <person name="Rokhsar D."/>
            <person name="Stacey G."/>
            <person name="Shoemaker R."/>
            <person name="Jackson S."/>
        </authorList>
    </citation>
    <scope>NUCLEOTIDE SEQUENCE</scope>
    <source>
        <tissue evidence="1">Callus</tissue>
    </source>
</reference>
<organism evidence="1">
    <name type="scientific">Glycine max</name>
    <name type="common">Soybean</name>
    <name type="synonym">Glycine hispida</name>
    <dbReference type="NCBI Taxonomy" id="3847"/>
    <lineage>
        <taxon>Eukaryota</taxon>
        <taxon>Viridiplantae</taxon>
        <taxon>Streptophyta</taxon>
        <taxon>Embryophyta</taxon>
        <taxon>Tracheophyta</taxon>
        <taxon>Spermatophyta</taxon>
        <taxon>Magnoliopsida</taxon>
        <taxon>eudicotyledons</taxon>
        <taxon>Gunneridae</taxon>
        <taxon>Pentapetalae</taxon>
        <taxon>rosids</taxon>
        <taxon>fabids</taxon>
        <taxon>Fabales</taxon>
        <taxon>Fabaceae</taxon>
        <taxon>Papilionoideae</taxon>
        <taxon>50 kb inversion clade</taxon>
        <taxon>NPAAA clade</taxon>
        <taxon>indigoferoid/millettioid clade</taxon>
        <taxon>Phaseoleae</taxon>
        <taxon>Glycine</taxon>
        <taxon>Glycine subgen. Soja</taxon>
    </lineage>
</organism>